<sequence>MSQPTSIAISSTSPNLSSKDFKGDTKTGDPPSPPLEQEPVQVLTREDVAVKLMDELEKDKKGESSKVWNGREKAATGDHGDVDEEDHVDGLLSPTGEKSMVEERDSPMPDKSPVTMEGENASTPLISDGRRDYISSSVLPSTSVPEKGESKEDPAPISPIIEGSPTAPAVPPGSASIARYPMGNRRPKGPKGWISSLNHPRAISNLTNQQMALTPPRSSSTSDLPKAENRARVSSVYVHQQQRGGARRISGTMQYAFVQPQLQTQSQHTAGQGPSENEVEAEAENEGDDRDDDISFIEDNEEAEVVEQLSAENEARIRYEVGLSQDQDEIWMEYVRNQLSSLFPDFFGADPGQLQAQIGEATYLRREHQQEAEYGVYQESQRKREMEGEGGEQMGMEDGVERIGSPLFPREETTSQPDGQIRSPPGAMIDSPTVGRSVSLRNGHDVFSTPATNDRSFVSASSSTDFSSLPTPPLRSNAEMLRGNVVIPNVRDEIGGLRDEIERLRSVVGGLAQELGGGGIGQQREIRSEEVARENEYEIDGGIVTAESQGEGVSDEEQGRGHDAVLMQEEDEIKSEKAEEGDNRMGQMESGSVVKGEKTKTEKKEQVSEVFLKTANISAEIIRLLGSQISKSAKRDTEGSGTRSDEEVFSTMNLEKIMRYVKGLGTS</sequence>
<dbReference type="KEGG" id="ker:91101355"/>
<evidence type="ECO:0000313" key="2">
    <source>
        <dbReference type="EMBL" id="WWD04481.1"/>
    </source>
</evidence>
<feature type="region of interest" description="Disordered" evidence="1">
    <location>
        <begin position="54"/>
        <end position="245"/>
    </location>
</feature>
<dbReference type="EMBL" id="CP144089">
    <property type="protein sequence ID" value="WWD04481.1"/>
    <property type="molecule type" value="Genomic_DNA"/>
</dbReference>
<feature type="compositionally biased region" description="Basic and acidic residues" evidence="1">
    <location>
        <begin position="633"/>
        <end position="646"/>
    </location>
</feature>
<organism evidence="2 3">
    <name type="scientific">Kwoniella europaea PYCC6329</name>
    <dbReference type="NCBI Taxonomy" id="1423913"/>
    <lineage>
        <taxon>Eukaryota</taxon>
        <taxon>Fungi</taxon>
        <taxon>Dikarya</taxon>
        <taxon>Basidiomycota</taxon>
        <taxon>Agaricomycotina</taxon>
        <taxon>Tremellomycetes</taxon>
        <taxon>Tremellales</taxon>
        <taxon>Cryptococcaceae</taxon>
        <taxon>Kwoniella</taxon>
    </lineage>
</organism>
<feature type="region of interest" description="Disordered" evidence="1">
    <location>
        <begin position="628"/>
        <end position="647"/>
    </location>
</feature>
<feature type="region of interest" description="Disordered" evidence="1">
    <location>
        <begin position="1"/>
        <end position="42"/>
    </location>
</feature>
<feature type="compositionally biased region" description="Polar residues" evidence="1">
    <location>
        <begin position="262"/>
        <end position="275"/>
    </location>
</feature>
<feature type="compositionally biased region" description="Basic and acidic residues" evidence="1">
    <location>
        <begin position="54"/>
        <end position="80"/>
    </location>
</feature>
<evidence type="ECO:0000313" key="3">
    <source>
        <dbReference type="Proteomes" id="UP001358614"/>
    </source>
</evidence>
<feature type="compositionally biased region" description="Acidic residues" evidence="1">
    <location>
        <begin position="277"/>
        <end position="293"/>
    </location>
</feature>
<dbReference type="Proteomes" id="UP001358614">
    <property type="component" value="Chromosome 1"/>
</dbReference>
<dbReference type="GeneID" id="91101355"/>
<name>A0AAX4KD35_9TREE</name>
<feature type="region of interest" description="Disordered" evidence="1">
    <location>
        <begin position="568"/>
        <end position="606"/>
    </location>
</feature>
<feature type="compositionally biased region" description="Polar residues" evidence="1">
    <location>
        <begin position="134"/>
        <end position="144"/>
    </location>
</feature>
<dbReference type="RefSeq" id="XP_066082448.1">
    <property type="nucleotide sequence ID" value="XM_066226351.1"/>
</dbReference>
<gene>
    <name evidence="2" type="ORF">V865_002551</name>
</gene>
<protein>
    <submittedName>
        <fullName evidence="2">Uncharacterized protein</fullName>
    </submittedName>
</protein>
<feature type="region of interest" description="Disordered" evidence="1">
    <location>
        <begin position="262"/>
        <end position="293"/>
    </location>
</feature>
<evidence type="ECO:0000256" key="1">
    <source>
        <dbReference type="SAM" id="MobiDB-lite"/>
    </source>
</evidence>
<reference evidence="2 3" key="1">
    <citation type="submission" date="2024-01" db="EMBL/GenBank/DDBJ databases">
        <title>Comparative genomics of Cryptococcus and Kwoniella reveals pathogenesis evolution and contrasting modes of karyotype evolution via chromosome fusion or intercentromeric recombination.</title>
        <authorList>
            <person name="Coelho M.A."/>
            <person name="David-Palma M."/>
            <person name="Shea T."/>
            <person name="Bowers K."/>
            <person name="McGinley-Smith S."/>
            <person name="Mohammad A.W."/>
            <person name="Gnirke A."/>
            <person name="Yurkov A.M."/>
            <person name="Nowrousian M."/>
            <person name="Sun S."/>
            <person name="Cuomo C.A."/>
            <person name="Heitman J."/>
        </authorList>
    </citation>
    <scope>NUCLEOTIDE SEQUENCE [LARGE SCALE GENOMIC DNA]</scope>
    <source>
        <strain evidence="2 3">PYCC6329</strain>
    </source>
</reference>
<dbReference type="AlphaFoldDB" id="A0AAX4KD35"/>
<feature type="region of interest" description="Disordered" evidence="1">
    <location>
        <begin position="375"/>
        <end position="451"/>
    </location>
</feature>
<feature type="compositionally biased region" description="Basic and acidic residues" evidence="1">
    <location>
        <begin position="574"/>
        <end position="583"/>
    </location>
</feature>
<feature type="compositionally biased region" description="Basic and acidic residues" evidence="1">
    <location>
        <begin position="99"/>
        <end position="108"/>
    </location>
</feature>
<accession>A0AAX4KD35</accession>
<keyword evidence="3" id="KW-1185">Reference proteome</keyword>
<proteinExistence type="predicted"/>
<feature type="compositionally biased region" description="Basic and acidic residues" evidence="1">
    <location>
        <begin position="595"/>
        <end position="606"/>
    </location>
</feature>
<feature type="compositionally biased region" description="Polar residues" evidence="1">
    <location>
        <begin position="204"/>
        <end position="223"/>
    </location>
</feature>
<feature type="compositionally biased region" description="Polar residues" evidence="1">
    <location>
        <begin position="1"/>
        <end position="18"/>
    </location>
</feature>